<dbReference type="STRING" id="2282107.A0A286UUK5"/>
<dbReference type="AlphaFoldDB" id="A0A286UUK5"/>
<proteinExistence type="predicted"/>
<name>A0A286UUK5_9AGAM</name>
<feature type="compositionally biased region" description="Polar residues" evidence="1">
    <location>
        <begin position="34"/>
        <end position="44"/>
    </location>
</feature>
<feature type="region of interest" description="Disordered" evidence="1">
    <location>
        <begin position="69"/>
        <end position="110"/>
    </location>
</feature>
<comment type="caution">
    <text evidence="2">The sequence shown here is derived from an EMBL/GenBank/DDBJ whole genome shotgun (WGS) entry which is preliminary data.</text>
</comment>
<dbReference type="EMBL" id="NBII01000001">
    <property type="protein sequence ID" value="PAV23290.1"/>
    <property type="molecule type" value="Genomic_DNA"/>
</dbReference>
<evidence type="ECO:0000256" key="1">
    <source>
        <dbReference type="SAM" id="MobiDB-lite"/>
    </source>
</evidence>
<gene>
    <name evidence="2" type="ORF">PNOK_0035800</name>
</gene>
<reference evidence="2 3" key="1">
    <citation type="journal article" date="2017" name="Mol. Ecol.">
        <title>Comparative and population genomic landscape of Phellinus noxius: A hypervariable fungus causing root rot in trees.</title>
        <authorList>
            <person name="Chung C.L."/>
            <person name="Lee T.J."/>
            <person name="Akiba M."/>
            <person name="Lee H.H."/>
            <person name="Kuo T.H."/>
            <person name="Liu D."/>
            <person name="Ke H.M."/>
            <person name="Yokoi T."/>
            <person name="Roa M.B."/>
            <person name="Lu M.J."/>
            <person name="Chang Y.Y."/>
            <person name="Ann P.J."/>
            <person name="Tsai J.N."/>
            <person name="Chen C.Y."/>
            <person name="Tzean S.S."/>
            <person name="Ota Y."/>
            <person name="Hattori T."/>
            <person name="Sahashi N."/>
            <person name="Liou R.F."/>
            <person name="Kikuchi T."/>
            <person name="Tsai I.J."/>
        </authorList>
    </citation>
    <scope>NUCLEOTIDE SEQUENCE [LARGE SCALE GENOMIC DNA]</scope>
    <source>
        <strain evidence="2 3">FFPRI411160</strain>
    </source>
</reference>
<dbReference type="Pfam" id="PF02410">
    <property type="entry name" value="RsfS"/>
    <property type="match status" value="1"/>
</dbReference>
<feature type="compositionally biased region" description="Polar residues" evidence="1">
    <location>
        <begin position="14"/>
        <end position="24"/>
    </location>
</feature>
<feature type="region of interest" description="Disordered" evidence="1">
    <location>
        <begin position="1"/>
        <end position="55"/>
    </location>
</feature>
<dbReference type="OrthoDB" id="21330at2759"/>
<dbReference type="Proteomes" id="UP000217199">
    <property type="component" value="Unassembled WGS sequence"/>
</dbReference>
<evidence type="ECO:0000313" key="3">
    <source>
        <dbReference type="Proteomes" id="UP000217199"/>
    </source>
</evidence>
<dbReference type="InterPro" id="IPR043519">
    <property type="entry name" value="NT_sf"/>
</dbReference>
<feature type="compositionally biased region" description="Pro residues" evidence="1">
    <location>
        <begin position="82"/>
        <end position="94"/>
    </location>
</feature>
<protein>
    <submittedName>
        <fullName evidence="2">Sdh1-succinate dehydrogenase flavo mitochondrial</fullName>
    </submittedName>
</protein>
<accession>A0A286UUK5</accession>
<keyword evidence="3" id="KW-1185">Reference proteome</keyword>
<organism evidence="2 3">
    <name type="scientific">Pyrrhoderma noxium</name>
    <dbReference type="NCBI Taxonomy" id="2282107"/>
    <lineage>
        <taxon>Eukaryota</taxon>
        <taxon>Fungi</taxon>
        <taxon>Dikarya</taxon>
        <taxon>Basidiomycota</taxon>
        <taxon>Agaricomycotina</taxon>
        <taxon>Agaricomycetes</taxon>
        <taxon>Hymenochaetales</taxon>
        <taxon>Hymenochaetaceae</taxon>
        <taxon>Pyrrhoderma</taxon>
    </lineage>
</organism>
<evidence type="ECO:0000313" key="2">
    <source>
        <dbReference type="EMBL" id="PAV23290.1"/>
    </source>
</evidence>
<dbReference type="Gene3D" id="3.30.460.10">
    <property type="entry name" value="Beta Polymerase, domain 2"/>
    <property type="match status" value="1"/>
</dbReference>
<dbReference type="InParanoid" id="A0A286UUK5"/>
<sequence>MLSKLRTCRPPSSRLFSSISNSKTPWFVDDDPVSSRQQPQNTVQPIIRENSLPPELPPHLVKLHEELSRSPHLEPGNVEVRPPLPTEPGPPLPSALPKGRRRRGRTDFGLGVPDTTGGLWKWIVIAQVKEGTENRGAVESVMRIVRKTLLTTEPPQTLPPNKKRRIQDGWGMLDAGDFAVHILSPSAREKFFPELIKFTPRISLANGEEGRPFKLPASNYIPLLNILAFCIPTVSSATNYLSHSDPATNNEPLGSSPKCSYLSSSPHSNYGIEGLAKVLELLLSVLKLRRQVTAWDYKPSKSNTIEGALSSKDMWDKPHDSAEVLVPFFAHIIPIPGIESDVRTDGSTKENEGKFVKLTYICLLLRKSAPE</sequence>